<evidence type="ECO:0000313" key="2">
    <source>
        <dbReference type="EMBL" id="CDS87564.1"/>
    </source>
</evidence>
<evidence type="ECO:0000313" key="10">
    <source>
        <dbReference type="Proteomes" id="UP000411588"/>
    </source>
</evidence>
<dbReference type="EMBL" id="LK932360">
    <property type="protein sequence ID" value="CDS84207.1"/>
    <property type="molecule type" value="Genomic_DNA"/>
</dbReference>
<organism evidence="1">
    <name type="scientific">Clostridioides difficile</name>
    <name type="common">Peptoclostridium difficile</name>
    <dbReference type="NCBI Taxonomy" id="1496"/>
    <lineage>
        <taxon>Bacteria</taxon>
        <taxon>Bacillati</taxon>
        <taxon>Bacillota</taxon>
        <taxon>Clostridia</taxon>
        <taxon>Peptostreptococcales</taxon>
        <taxon>Peptostreptococcaceae</taxon>
        <taxon>Clostridioides</taxon>
    </lineage>
</organism>
<reference evidence="5 8" key="2">
    <citation type="submission" date="2017-02" db="EMBL/GenBank/DDBJ databases">
        <authorList>
            <consortium name="Pathogen Informatics"/>
        </authorList>
    </citation>
    <scope>NUCLEOTIDE SEQUENCE [LARGE SCALE GENOMIC DNA]</scope>
    <source>
        <strain evidence="6">Clo34</strain>
        <strain evidence="10">clo34</strain>
        <strain evidence="9">tl291</strain>
        <strain evidence="7">Tl291</strain>
        <strain evidence="5 8">VRECD0157</strain>
    </source>
</reference>
<dbReference type="KEGG" id="pdf:CD630DERM_17570"/>
<dbReference type="EMBL" id="CAADAN010000003">
    <property type="protein sequence ID" value="VFD30930.1"/>
    <property type="molecule type" value="Genomic_DNA"/>
</dbReference>
<dbReference type="EMBL" id="LK933149">
    <property type="protein sequence ID" value="CDT41964.1"/>
    <property type="molecule type" value="Genomic_DNA"/>
</dbReference>
<dbReference type="OMA" id="KHATVNY"/>
<dbReference type="AlphaFoldDB" id="A0A031WI94"/>
<dbReference type="Proteomes" id="UP000411588">
    <property type="component" value="Unassembled WGS sequence"/>
</dbReference>
<evidence type="ECO:0000313" key="6">
    <source>
        <dbReference type="EMBL" id="VFD30930.1"/>
    </source>
</evidence>
<dbReference type="GeneID" id="66354173"/>
<evidence type="ECO:0000313" key="1">
    <source>
        <dbReference type="EMBL" id="CDS84207.1"/>
    </source>
</evidence>
<evidence type="ECO:0000313" key="8">
    <source>
        <dbReference type="Proteomes" id="UP000189137"/>
    </source>
</evidence>
<dbReference type="EMBL" id="DAEPXK010000026">
    <property type="protein sequence ID" value="HBH1542948.1"/>
    <property type="molecule type" value="Genomic_DNA"/>
</dbReference>
<dbReference type="PATRIC" id="fig|1496.1373.peg.2180"/>
<reference evidence="4" key="4">
    <citation type="submission" date="2021-06" db="EMBL/GenBank/DDBJ databases">
        <authorList>
            <consortium name="NCBI Pathogen Detection Project"/>
        </authorList>
    </citation>
    <scope>NUCLEOTIDE SEQUENCE</scope>
    <source>
        <strain evidence="4">HN1000</strain>
    </source>
</reference>
<name>A0A031WI94_CLODI</name>
<reference evidence="1" key="1">
    <citation type="submission" date="2014-07" db="EMBL/GenBank/DDBJ databases">
        <authorList>
            <person name="Monot Marc"/>
        </authorList>
    </citation>
    <scope>NUCLEOTIDE SEQUENCE</scope>
    <source>
        <strain evidence="3">7032989</strain>
        <strain evidence="1">7032994</strain>
    </source>
</reference>
<evidence type="ECO:0000313" key="5">
    <source>
        <dbReference type="EMBL" id="SJT13237.1"/>
    </source>
</evidence>
<evidence type="ECO:0000313" key="7">
    <source>
        <dbReference type="EMBL" id="VHX92970.1"/>
    </source>
</evidence>
<dbReference type="Pfam" id="PF03013">
    <property type="entry name" value="Pyr_excise"/>
    <property type="match status" value="1"/>
</dbReference>
<dbReference type="RefSeq" id="WP_004454381.1">
    <property type="nucleotide sequence ID" value="NZ_AP031492.1"/>
</dbReference>
<dbReference type="EMBL" id="FUPS01000017">
    <property type="protein sequence ID" value="SJT13237.1"/>
    <property type="molecule type" value="Genomic_DNA"/>
</dbReference>
<dbReference type="EMBL" id="CAAJVP010000001">
    <property type="protein sequence ID" value="VHX92970.1"/>
    <property type="molecule type" value="Genomic_DNA"/>
</dbReference>
<reference evidence="4" key="3">
    <citation type="journal article" date="2018" name="Genome Biol.">
        <title>SKESA: strategic k-mer extension for scrupulous assemblies.</title>
        <authorList>
            <person name="Souvorov A."/>
            <person name="Agarwala R."/>
            <person name="Lipman D.J."/>
        </authorList>
    </citation>
    <scope>NUCLEOTIDE SEQUENCE</scope>
    <source>
        <strain evidence="4">HN1000</strain>
    </source>
</reference>
<dbReference type="Proteomes" id="UP000878956">
    <property type="component" value="Unassembled WGS sequence"/>
</dbReference>
<sequence length="153" mass="18400">MRLWHKDLIDVLPKNQLVSQWRELLAIKGSIDKKGTPNHLLVNKVLNYSIDEFKFYTKIVHDEMLKRNYKPNELKYTSILKWKNRNFANDISNEHSLNLENLYDDWHNKMYLKQCLYNLEEKATCGGIPINEWNILLCKYSKDYELWSGNIMF</sequence>
<evidence type="ECO:0000313" key="4">
    <source>
        <dbReference type="EMBL" id="HBH1542948.1"/>
    </source>
</evidence>
<protein>
    <submittedName>
        <fullName evidence="4 5">Pyrimidine dimer DNA glycosylase</fullName>
    </submittedName>
</protein>
<evidence type="ECO:0000313" key="9">
    <source>
        <dbReference type="Proteomes" id="UP000372533"/>
    </source>
</evidence>
<evidence type="ECO:0000313" key="3">
    <source>
        <dbReference type="EMBL" id="CDT41964.1"/>
    </source>
</evidence>
<accession>A0A031WI94</accession>
<gene>
    <name evidence="3" type="ORF">BN1095_470063</name>
    <name evidence="2" type="ORF">BN1096_620102</name>
    <name evidence="1" type="ORF">BN1097_250102</name>
    <name evidence="4" type="ORF">KRM00_002451</name>
    <name evidence="7" type="ORF">SAMEA1402366_00205</name>
    <name evidence="6" type="ORF">SAMEA1402399_01337</name>
    <name evidence="5" type="ORF">SAMEA3375112_03773</name>
</gene>
<dbReference type="EMBL" id="LK932516">
    <property type="protein sequence ID" value="CDS87564.1"/>
    <property type="molecule type" value="Genomic_DNA"/>
</dbReference>
<proteinExistence type="predicted"/>
<dbReference type="InterPro" id="IPR004260">
    <property type="entry name" value="Pyr-dimer_DNA_glycosylase"/>
</dbReference>
<dbReference type="Proteomes" id="UP000372533">
    <property type="component" value="Unassembled WGS sequence"/>
</dbReference>
<dbReference type="Proteomes" id="UP000189137">
    <property type="component" value="Unassembled WGS sequence"/>
</dbReference>